<reference evidence="3" key="2">
    <citation type="journal article" date="2023" name="BMC Genomics">
        <title>Pest status, molecular evolution, and epigenetic factors derived from the genome assembly of Frankliniella fusca, a thysanopteran phytovirus vector.</title>
        <authorList>
            <person name="Catto M.A."/>
            <person name="Labadie P.E."/>
            <person name="Jacobson A.L."/>
            <person name="Kennedy G.G."/>
            <person name="Srinivasan R."/>
            <person name="Hunt B.G."/>
        </authorList>
    </citation>
    <scope>NUCLEOTIDE SEQUENCE</scope>
    <source>
        <strain evidence="3">PL_HMW_Pooled</strain>
    </source>
</reference>
<feature type="compositionally biased region" description="Basic and acidic residues" evidence="1">
    <location>
        <begin position="533"/>
        <end position="552"/>
    </location>
</feature>
<evidence type="ECO:0000313" key="3">
    <source>
        <dbReference type="EMBL" id="KAK3932410.1"/>
    </source>
</evidence>
<dbReference type="AlphaFoldDB" id="A0AAE1I3P5"/>
<feature type="region of interest" description="Disordered" evidence="1">
    <location>
        <begin position="1"/>
        <end position="28"/>
    </location>
</feature>
<keyword evidence="4" id="KW-1185">Reference proteome</keyword>
<feature type="domain" description="DUF6570" evidence="2">
    <location>
        <begin position="170"/>
        <end position="283"/>
    </location>
</feature>
<dbReference type="Proteomes" id="UP001219518">
    <property type="component" value="Unassembled WGS sequence"/>
</dbReference>
<sequence>MPSHRVTQQYKRQKLEENREKKNEYQRQYRISRREAYNKSQALLMRSRLSQYQRGQKSQIEIRRMRRKNQEAVTRHRQISPETLNLKRKVAKKVWDRCVKDYESAIREYHTHVCNCCGRLFKFSQLHKESKTNLMKKGLSKTFLEKVQCVKDCEESKFCITCLKDIRKNIVPKLSLSNGLDFPVVDEKILKLNRIEERLISARHVFQTLWTVKGPTGQFKTKGGIVNVPVEVDNSISVLPRPLNDSNMIHVRLARKMEYVKDYMSGIVRPKLLFDAAKALVKKPLAIQENITLSINWESENQFFRNDFETDFDSEFYVSNSIHETMLVSNQDVSFTGMAENGLRMAPAEGFRPTGVLFDDSCEYLAFPQVFGGYQMNPMYNDKPIPYADFAKSMAMRYDRRVAERGDLLLFIAKKLELLRLHNNIGICLRKKSSNTNPHRCFLHPISPHVHMLLWLENAPQFGTSSSKQICQFVDSIISCDSNDIPSDLAIIQTHAHSHTCKKKNGSSGCRFDIPYFPMNKTRILHPQSNDDQSEREQKHYRNIDRETQHNL</sequence>
<dbReference type="InterPro" id="IPR046700">
    <property type="entry name" value="DUF6570"/>
</dbReference>
<gene>
    <name evidence="3" type="ORF">KUF71_012587</name>
</gene>
<feature type="region of interest" description="Disordered" evidence="1">
    <location>
        <begin position="526"/>
        <end position="552"/>
    </location>
</feature>
<organism evidence="3 4">
    <name type="scientific">Frankliniella fusca</name>
    <dbReference type="NCBI Taxonomy" id="407009"/>
    <lineage>
        <taxon>Eukaryota</taxon>
        <taxon>Metazoa</taxon>
        <taxon>Ecdysozoa</taxon>
        <taxon>Arthropoda</taxon>
        <taxon>Hexapoda</taxon>
        <taxon>Insecta</taxon>
        <taxon>Pterygota</taxon>
        <taxon>Neoptera</taxon>
        <taxon>Paraneoptera</taxon>
        <taxon>Thysanoptera</taxon>
        <taxon>Terebrantia</taxon>
        <taxon>Thripoidea</taxon>
        <taxon>Thripidae</taxon>
        <taxon>Frankliniella</taxon>
    </lineage>
</organism>
<evidence type="ECO:0000256" key="1">
    <source>
        <dbReference type="SAM" id="MobiDB-lite"/>
    </source>
</evidence>
<dbReference type="EMBL" id="JAHWGI010001436">
    <property type="protein sequence ID" value="KAK3932410.1"/>
    <property type="molecule type" value="Genomic_DNA"/>
</dbReference>
<proteinExistence type="predicted"/>
<dbReference type="Pfam" id="PF20209">
    <property type="entry name" value="DUF6570"/>
    <property type="match status" value="1"/>
</dbReference>
<reference evidence="3" key="1">
    <citation type="submission" date="2021-07" db="EMBL/GenBank/DDBJ databases">
        <authorList>
            <person name="Catto M.A."/>
            <person name="Jacobson A."/>
            <person name="Kennedy G."/>
            <person name="Labadie P."/>
            <person name="Hunt B.G."/>
            <person name="Srinivasan R."/>
        </authorList>
    </citation>
    <scope>NUCLEOTIDE SEQUENCE</scope>
    <source>
        <strain evidence="3">PL_HMW_Pooled</strain>
        <tissue evidence="3">Head</tissue>
    </source>
</reference>
<accession>A0AAE1I3P5</accession>
<comment type="caution">
    <text evidence="3">The sequence shown here is derived from an EMBL/GenBank/DDBJ whole genome shotgun (WGS) entry which is preliminary data.</text>
</comment>
<evidence type="ECO:0000313" key="4">
    <source>
        <dbReference type="Proteomes" id="UP001219518"/>
    </source>
</evidence>
<feature type="compositionally biased region" description="Polar residues" evidence="1">
    <location>
        <begin position="1"/>
        <end position="10"/>
    </location>
</feature>
<protein>
    <recommendedName>
        <fullName evidence="2">DUF6570 domain-containing protein</fullName>
    </recommendedName>
</protein>
<feature type="compositionally biased region" description="Basic and acidic residues" evidence="1">
    <location>
        <begin position="13"/>
        <end position="28"/>
    </location>
</feature>
<evidence type="ECO:0000259" key="2">
    <source>
        <dbReference type="Pfam" id="PF20209"/>
    </source>
</evidence>
<name>A0AAE1I3P5_9NEOP</name>